<sequence length="641" mass="70070">MAPPKSYADTLRGARGPTPSLQTSPSPKTAAMTTAASPSALAPLPVLEPSSSFSSVLLADSEPQAWLKPKPQPKPQPHDQRKQQQQKQSCDTDTGRTYASALKGIRIQKRQGTQATMEELPVSSPSPSPSLSSEPGSEFEAEPEPAGLSLWESSDGYDVVIVCGELRWYVHRYVLERMSEFMQEYLPPEAEDGRPVVWYLNPKKWHGPMLSNVLRYMYVEAYHVVTPEYDNCDYDADNPLDTESINLNVNYFVAGASVHCRPMMDHALSRLEEAREEIREVADNIRHANLDSFQSGILGGLLSMWDQPDQWRLLSLRIVMGKLMAVAFPIILQSPHWATKYKPSWGDMYFHAVADHMWLHTAGFCPHVPAITTGFEHMQIMWVKYRPNGWKLEDDIGFSAGRVPPSLSLPSPPHRSADPRGRGRGDQATRPVQLGNLVSSCHEKGAKKDKGNTVEDDEEKEEAIAGTTDNTGPTSAAEGAAMSGSAPIAGPPLSAGPYPVEIQNPAASPAIMLDRPMPVGFLMRPGSYMAAGPMHDPQAVVPEWTWPQVPPQPLYSPQPSFTLPVLPPSPTILGLPASPTPSRRPKSSGQLSATAEPFKPGVRAAVTEPSSLGSFSPSVLDSPILRLSDLYVADEKRGERA</sequence>
<dbReference type="Pfam" id="PF00651">
    <property type="entry name" value="BTB"/>
    <property type="match status" value="1"/>
</dbReference>
<dbReference type="EMBL" id="JAJSPL020000025">
    <property type="protein sequence ID" value="KAK7738475.1"/>
    <property type="molecule type" value="Genomic_DNA"/>
</dbReference>
<gene>
    <name evidence="4" type="primary">PXR1_2</name>
    <name evidence="4" type="ORF">SLS53_005994</name>
</gene>
<evidence type="ECO:0000259" key="3">
    <source>
        <dbReference type="PROSITE" id="PS50097"/>
    </source>
</evidence>
<evidence type="ECO:0000256" key="2">
    <source>
        <dbReference type="SAM" id="MobiDB-lite"/>
    </source>
</evidence>
<dbReference type="AlphaFoldDB" id="A0AAN9U611"/>
<keyword evidence="5" id="KW-1185">Reference proteome</keyword>
<dbReference type="PROSITE" id="PS50097">
    <property type="entry name" value="BTB"/>
    <property type="match status" value="1"/>
</dbReference>
<dbReference type="InterPro" id="IPR000210">
    <property type="entry name" value="BTB/POZ_dom"/>
</dbReference>
<protein>
    <submittedName>
        <fullName evidence="4">Telomerase inhibitor</fullName>
    </submittedName>
</protein>
<comment type="caution">
    <text evidence="4">The sequence shown here is derived from an EMBL/GenBank/DDBJ whole genome shotgun (WGS) entry which is preliminary data.</text>
</comment>
<evidence type="ECO:0000313" key="5">
    <source>
        <dbReference type="Proteomes" id="UP001320245"/>
    </source>
</evidence>
<feature type="region of interest" description="Disordered" evidence="2">
    <location>
        <begin position="403"/>
        <end position="488"/>
    </location>
</feature>
<accession>A0AAN9U611</accession>
<feature type="compositionally biased region" description="Basic and acidic residues" evidence="2">
    <location>
        <begin position="415"/>
        <end position="427"/>
    </location>
</feature>
<feature type="compositionally biased region" description="Low complexity" evidence="2">
    <location>
        <begin position="475"/>
        <end position="486"/>
    </location>
</feature>
<proteinExistence type="predicted"/>
<evidence type="ECO:0000256" key="1">
    <source>
        <dbReference type="SAM" id="Coils"/>
    </source>
</evidence>
<reference evidence="4 5" key="1">
    <citation type="journal article" date="2023" name="PLoS ONE">
        <title>Cytospora paraplurivora sp. nov. isolated from orchards with fruit tree decline syndrome in Ontario, Canada.</title>
        <authorList>
            <person name="Ilyukhin E."/>
            <person name="Nguyen H.D.T."/>
            <person name="Castle A.J."/>
            <person name="Ellouze W."/>
        </authorList>
    </citation>
    <scope>NUCLEOTIDE SEQUENCE [LARGE SCALE GENOMIC DNA]</scope>
    <source>
        <strain evidence="4 5">FDS-564</strain>
    </source>
</reference>
<dbReference type="Proteomes" id="UP001320245">
    <property type="component" value="Unassembled WGS sequence"/>
</dbReference>
<keyword evidence="1" id="KW-0175">Coiled coil</keyword>
<organism evidence="4 5">
    <name type="scientific">Cytospora paraplurivora</name>
    <dbReference type="NCBI Taxonomy" id="2898453"/>
    <lineage>
        <taxon>Eukaryota</taxon>
        <taxon>Fungi</taxon>
        <taxon>Dikarya</taxon>
        <taxon>Ascomycota</taxon>
        <taxon>Pezizomycotina</taxon>
        <taxon>Sordariomycetes</taxon>
        <taxon>Sordariomycetidae</taxon>
        <taxon>Diaporthales</taxon>
        <taxon>Cytosporaceae</taxon>
        <taxon>Cytospora</taxon>
    </lineage>
</organism>
<dbReference type="SUPFAM" id="SSF54695">
    <property type="entry name" value="POZ domain"/>
    <property type="match status" value="1"/>
</dbReference>
<feature type="region of interest" description="Disordered" evidence="2">
    <location>
        <begin position="62"/>
        <end position="146"/>
    </location>
</feature>
<feature type="region of interest" description="Disordered" evidence="2">
    <location>
        <begin position="575"/>
        <end position="600"/>
    </location>
</feature>
<dbReference type="Gene3D" id="3.30.710.10">
    <property type="entry name" value="Potassium Channel Kv1.1, Chain A"/>
    <property type="match status" value="1"/>
</dbReference>
<dbReference type="CDD" id="cd18186">
    <property type="entry name" value="BTB_POZ_ZBTB_KLHL-like"/>
    <property type="match status" value="1"/>
</dbReference>
<evidence type="ECO:0000313" key="4">
    <source>
        <dbReference type="EMBL" id="KAK7738475.1"/>
    </source>
</evidence>
<name>A0AAN9U611_9PEZI</name>
<feature type="compositionally biased region" description="Basic and acidic residues" evidence="2">
    <location>
        <begin position="441"/>
        <end position="453"/>
    </location>
</feature>
<feature type="region of interest" description="Disordered" evidence="2">
    <location>
        <begin position="1"/>
        <end position="36"/>
    </location>
</feature>
<feature type="compositionally biased region" description="Low complexity" evidence="2">
    <location>
        <begin position="23"/>
        <end position="36"/>
    </location>
</feature>
<dbReference type="InterPro" id="IPR011333">
    <property type="entry name" value="SKP1/BTB/POZ_sf"/>
</dbReference>
<feature type="coiled-coil region" evidence="1">
    <location>
        <begin position="264"/>
        <end position="291"/>
    </location>
</feature>
<feature type="compositionally biased region" description="Low complexity" evidence="2">
    <location>
        <begin position="118"/>
        <end position="136"/>
    </location>
</feature>
<feature type="domain" description="BTB" evidence="3">
    <location>
        <begin position="157"/>
        <end position="226"/>
    </location>
</feature>